<dbReference type="Proteomes" id="UP000549343">
    <property type="component" value="Unassembled WGS sequence"/>
</dbReference>
<dbReference type="AlphaFoldDB" id="A0A7W7N101"/>
<dbReference type="EMBL" id="BAAAHD010000008">
    <property type="protein sequence ID" value="GAA0550943.1"/>
    <property type="molecule type" value="Genomic_DNA"/>
</dbReference>
<evidence type="ECO:0000256" key="2">
    <source>
        <dbReference type="SAM" id="Phobius"/>
    </source>
</evidence>
<comment type="caution">
    <text evidence="4">The sequence shown here is derived from an EMBL/GenBank/DDBJ whole genome shotgun (WGS) entry which is preliminary data.</text>
</comment>
<gene>
    <name evidence="4" type="ORF">F4557_006954</name>
    <name evidence="3" type="ORF">GCM10009546_11250</name>
</gene>
<reference evidence="3 6" key="1">
    <citation type="journal article" date="2019" name="Int. J. Syst. Evol. Microbiol.">
        <title>The Global Catalogue of Microorganisms (GCM) 10K type strain sequencing project: providing services to taxonomists for standard genome sequencing and annotation.</title>
        <authorList>
            <consortium name="The Broad Institute Genomics Platform"/>
            <consortium name="The Broad Institute Genome Sequencing Center for Infectious Disease"/>
            <person name="Wu L."/>
            <person name="Ma J."/>
        </authorList>
    </citation>
    <scope>NUCLEOTIDE SEQUENCE [LARGE SCALE GENOMIC DNA]</scope>
    <source>
        <strain evidence="3 6">JCM 10667</strain>
    </source>
</reference>
<evidence type="ECO:0000313" key="6">
    <source>
        <dbReference type="Proteomes" id="UP001501427"/>
    </source>
</evidence>
<keyword evidence="2" id="KW-1133">Transmembrane helix</keyword>
<reference evidence="3" key="3">
    <citation type="submission" date="2023-12" db="EMBL/GenBank/DDBJ databases">
        <authorList>
            <person name="Sun Q."/>
            <person name="Inoue M."/>
        </authorList>
    </citation>
    <scope>NUCLEOTIDE SEQUENCE</scope>
    <source>
        <strain evidence="3">JCM 10667</strain>
    </source>
</reference>
<organism evidence="4 5">
    <name type="scientific">Actinomadura livida</name>
    <dbReference type="NCBI Taxonomy" id="79909"/>
    <lineage>
        <taxon>Bacteria</taxon>
        <taxon>Bacillati</taxon>
        <taxon>Actinomycetota</taxon>
        <taxon>Actinomycetes</taxon>
        <taxon>Streptosporangiales</taxon>
        <taxon>Thermomonosporaceae</taxon>
        <taxon>Actinomadura</taxon>
    </lineage>
</organism>
<evidence type="ECO:0000313" key="3">
    <source>
        <dbReference type="EMBL" id="GAA0550943.1"/>
    </source>
</evidence>
<keyword evidence="2" id="KW-0472">Membrane</keyword>
<feature type="transmembrane region" description="Helical" evidence="2">
    <location>
        <begin position="47"/>
        <end position="67"/>
    </location>
</feature>
<reference evidence="4 5" key="2">
    <citation type="submission" date="2020-08" db="EMBL/GenBank/DDBJ databases">
        <title>Sequencing the genomes of 1000 actinobacteria strains.</title>
        <authorList>
            <person name="Klenk H.-P."/>
        </authorList>
    </citation>
    <scope>NUCLEOTIDE SEQUENCE [LARGE SCALE GENOMIC DNA]</scope>
    <source>
        <strain evidence="4 5">DSM 44772</strain>
    </source>
</reference>
<dbReference type="Proteomes" id="UP001501427">
    <property type="component" value="Unassembled WGS sequence"/>
</dbReference>
<accession>A0A7W7N101</accession>
<evidence type="ECO:0000256" key="1">
    <source>
        <dbReference type="SAM" id="MobiDB-lite"/>
    </source>
</evidence>
<name>A0A7W7N101_9ACTN</name>
<sequence length="91" mass="9602">MFFDPPDTAPHGDEPGPKAPVKDAPPPRRAHPRFRRQVREVMTTPTIAMLSAALAALAFGLSGPPVLRKRPEPRAGLRAAPCGCEDGPGGV</sequence>
<dbReference type="EMBL" id="JACHMV010000001">
    <property type="protein sequence ID" value="MBB4778536.1"/>
    <property type="molecule type" value="Genomic_DNA"/>
</dbReference>
<protein>
    <submittedName>
        <fullName evidence="4">Uncharacterized protein</fullName>
    </submittedName>
</protein>
<evidence type="ECO:0000313" key="4">
    <source>
        <dbReference type="EMBL" id="MBB4778536.1"/>
    </source>
</evidence>
<proteinExistence type="predicted"/>
<keyword evidence="6" id="KW-1185">Reference proteome</keyword>
<evidence type="ECO:0000313" key="5">
    <source>
        <dbReference type="Proteomes" id="UP000549343"/>
    </source>
</evidence>
<feature type="region of interest" description="Disordered" evidence="1">
    <location>
        <begin position="1"/>
        <end position="33"/>
    </location>
</feature>
<keyword evidence="2" id="KW-0812">Transmembrane</keyword>